<keyword evidence="4" id="KW-1185">Reference proteome</keyword>
<feature type="chain" id="PRO_5045795420" description="Lipoprotein" evidence="2">
    <location>
        <begin position="20"/>
        <end position="170"/>
    </location>
</feature>
<feature type="region of interest" description="Disordered" evidence="1">
    <location>
        <begin position="19"/>
        <end position="40"/>
    </location>
</feature>
<name>A0ABS3SZQ7_9FLAO</name>
<sequence length="170" mass="19741">MKKYVLIFLVAVLATSCNGQTQKKSGPEMAKSDETKDSITRPNERWQVNKEVDENGNVIRYDSIYSWSSNGALKGMDTDSLIAQMQQRMRKQFSMFQGPNHFGFPAHDSIMKQFFLDDFFNAPVDPNFPSMDEMIKQMEAMRQQFFNNRQNYIIPPEPKAKPKDLNKKQI</sequence>
<keyword evidence="2" id="KW-0732">Signal</keyword>
<dbReference type="EMBL" id="JAGEVF010000002">
    <property type="protein sequence ID" value="MBO3115978.1"/>
    <property type="molecule type" value="Genomic_DNA"/>
</dbReference>
<feature type="signal peptide" evidence="2">
    <location>
        <begin position="1"/>
        <end position="19"/>
    </location>
</feature>
<comment type="caution">
    <text evidence="3">The sequence shown here is derived from an EMBL/GenBank/DDBJ whole genome shotgun (WGS) entry which is preliminary data.</text>
</comment>
<protein>
    <recommendedName>
        <fullName evidence="5">Lipoprotein</fullName>
    </recommendedName>
</protein>
<organism evidence="3 4">
    <name type="scientific">Winogradskyella pelagia</name>
    <dbReference type="NCBI Taxonomy" id="2819984"/>
    <lineage>
        <taxon>Bacteria</taxon>
        <taxon>Pseudomonadati</taxon>
        <taxon>Bacteroidota</taxon>
        <taxon>Flavobacteriia</taxon>
        <taxon>Flavobacteriales</taxon>
        <taxon>Flavobacteriaceae</taxon>
        <taxon>Winogradskyella</taxon>
    </lineage>
</organism>
<accession>A0ABS3SZQ7</accession>
<dbReference type="PROSITE" id="PS51257">
    <property type="entry name" value="PROKAR_LIPOPROTEIN"/>
    <property type="match status" value="1"/>
</dbReference>
<evidence type="ECO:0000256" key="2">
    <source>
        <dbReference type="SAM" id="SignalP"/>
    </source>
</evidence>
<proteinExistence type="predicted"/>
<evidence type="ECO:0000256" key="1">
    <source>
        <dbReference type="SAM" id="MobiDB-lite"/>
    </source>
</evidence>
<feature type="compositionally biased region" description="Basic and acidic residues" evidence="1">
    <location>
        <begin position="30"/>
        <end position="40"/>
    </location>
</feature>
<gene>
    <name evidence="3" type="ORF">J4050_04425</name>
</gene>
<reference evidence="3 4" key="1">
    <citation type="submission" date="2021-03" db="EMBL/GenBank/DDBJ databases">
        <title>Winogradskyella sp. nov., isolated from costal sediment.</title>
        <authorList>
            <person name="Gao C."/>
        </authorList>
    </citation>
    <scope>NUCLEOTIDE SEQUENCE [LARGE SCALE GENOMIC DNA]</scope>
    <source>
        <strain evidence="3 4">DF17</strain>
    </source>
</reference>
<evidence type="ECO:0008006" key="5">
    <source>
        <dbReference type="Google" id="ProtNLM"/>
    </source>
</evidence>
<evidence type="ECO:0000313" key="3">
    <source>
        <dbReference type="EMBL" id="MBO3115978.1"/>
    </source>
</evidence>
<evidence type="ECO:0000313" key="4">
    <source>
        <dbReference type="Proteomes" id="UP000676776"/>
    </source>
</evidence>
<dbReference type="Proteomes" id="UP000676776">
    <property type="component" value="Unassembled WGS sequence"/>
</dbReference>
<dbReference type="RefSeq" id="WP_208152740.1">
    <property type="nucleotide sequence ID" value="NZ_JAGEVF010000002.1"/>
</dbReference>